<evidence type="ECO:0000256" key="1">
    <source>
        <dbReference type="SAM" id="MobiDB-lite"/>
    </source>
</evidence>
<feature type="region of interest" description="Disordered" evidence="1">
    <location>
        <begin position="122"/>
        <end position="239"/>
    </location>
</feature>
<gene>
    <name evidence="2" type="ORF">MAR_024531</name>
</gene>
<evidence type="ECO:0000313" key="2">
    <source>
        <dbReference type="EMBL" id="WAR00159.1"/>
    </source>
</evidence>
<sequence>AIDVLAFLDKKNWTIGLAATGKRKKPPGRKRRRKKARGSNASDKMTDSDALLLDIETARKDLTFLNQSDQSKETDNAVEIEGRRRDRTRFNDRLKGLKLSEICASPVYIPQISRLLEDSIEADPKPVDDLPVEDPDLPDSSPKTDNVYELEEEDDNDEDLPDVLTPVKPDVSVELKPDGCPLDDSPYPEAECDASESASEGDGQEEAPGRKGKTREPRPKDILSKKGEERCAANKGGDTSDEMLKAAFRFKL</sequence>
<feature type="region of interest" description="Disordered" evidence="1">
    <location>
        <begin position="18"/>
        <end position="48"/>
    </location>
</feature>
<feature type="compositionally biased region" description="Acidic residues" evidence="1">
    <location>
        <begin position="148"/>
        <end position="161"/>
    </location>
</feature>
<accession>A0ABY7DSV5</accession>
<organism evidence="2 3">
    <name type="scientific">Mya arenaria</name>
    <name type="common">Soft-shell clam</name>
    <dbReference type="NCBI Taxonomy" id="6604"/>
    <lineage>
        <taxon>Eukaryota</taxon>
        <taxon>Metazoa</taxon>
        <taxon>Spiralia</taxon>
        <taxon>Lophotrochozoa</taxon>
        <taxon>Mollusca</taxon>
        <taxon>Bivalvia</taxon>
        <taxon>Autobranchia</taxon>
        <taxon>Heteroconchia</taxon>
        <taxon>Euheterodonta</taxon>
        <taxon>Imparidentia</taxon>
        <taxon>Neoheterodontei</taxon>
        <taxon>Myida</taxon>
        <taxon>Myoidea</taxon>
        <taxon>Myidae</taxon>
        <taxon>Mya</taxon>
    </lineage>
</organism>
<reference evidence="2" key="1">
    <citation type="submission" date="2022-11" db="EMBL/GenBank/DDBJ databases">
        <title>Centuries of genome instability and evolution in soft-shell clam transmissible cancer (bioRxiv).</title>
        <authorList>
            <person name="Hart S.F.M."/>
            <person name="Yonemitsu M.A."/>
            <person name="Giersch R.M."/>
            <person name="Beal B.F."/>
            <person name="Arriagada G."/>
            <person name="Davis B.W."/>
            <person name="Ostrander E.A."/>
            <person name="Goff S.P."/>
            <person name="Metzger M.J."/>
        </authorList>
    </citation>
    <scope>NUCLEOTIDE SEQUENCE</scope>
    <source>
        <strain evidence="2">MELC-2E11</strain>
        <tissue evidence="2">Siphon/mantle</tissue>
    </source>
</reference>
<dbReference type="EMBL" id="CP111014">
    <property type="protein sequence ID" value="WAR00159.1"/>
    <property type="molecule type" value="Genomic_DNA"/>
</dbReference>
<keyword evidence="3" id="KW-1185">Reference proteome</keyword>
<evidence type="ECO:0000313" key="3">
    <source>
        <dbReference type="Proteomes" id="UP001164746"/>
    </source>
</evidence>
<feature type="compositionally biased region" description="Basic and acidic residues" evidence="1">
    <location>
        <begin position="214"/>
        <end position="232"/>
    </location>
</feature>
<dbReference type="Proteomes" id="UP001164746">
    <property type="component" value="Chromosome 3"/>
</dbReference>
<feature type="compositionally biased region" description="Basic and acidic residues" evidence="1">
    <location>
        <begin position="70"/>
        <end position="85"/>
    </location>
</feature>
<feature type="non-terminal residue" evidence="2">
    <location>
        <position position="252"/>
    </location>
</feature>
<feature type="region of interest" description="Disordered" evidence="1">
    <location>
        <begin position="66"/>
        <end position="85"/>
    </location>
</feature>
<protein>
    <submittedName>
        <fullName evidence="2">Uncharacterized protein</fullName>
    </submittedName>
</protein>
<feature type="compositionally biased region" description="Basic residues" evidence="1">
    <location>
        <begin position="21"/>
        <end position="37"/>
    </location>
</feature>
<name>A0ABY7DSV5_MYAAR</name>
<proteinExistence type="predicted"/>